<evidence type="ECO:0000313" key="4">
    <source>
        <dbReference type="Proteomes" id="UP001157418"/>
    </source>
</evidence>
<dbReference type="InterPro" id="IPR032675">
    <property type="entry name" value="LRR_dom_sf"/>
</dbReference>
<name>A0AAU9PFM5_9ASTR</name>
<dbReference type="Gene3D" id="3.80.10.10">
    <property type="entry name" value="Ribonuclease Inhibitor"/>
    <property type="match status" value="1"/>
</dbReference>
<gene>
    <name evidence="3" type="ORF">LVIROSA_LOCUS34218</name>
</gene>
<evidence type="ECO:0000256" key="1">
    <source>
        <dbReference type="SAM" id="MobiDB-lite"/>
    </source>
</evidence>
<comment type="caution">
    <text evidence="3">The sequence shown here is derived from an EMBL/GenBank/DDBJ whole genome shotgun (WGS) entry which is preliminary data.</text>
</comment>
<evidence type="ECO:0000313" key="3">
    <source>
        <dbReference type="EMBL" id="CAH1448693.1"/>
    </source>
</evidence>
<dbReference type="InterPro" id="IPR055411">
    <property type="entry name" value="LRR_FXL15/At3g58940/PEG3-like"/>
</dbReference>
<dbReference type="AlphaFoldDB" id="A0AAU9PFM5"/>
<keyword evidence="4" id="KW-1185">Reference proteome</keyword>
<feature type="compositionally biased region" description="Acidic residues" evidence="1">
    <location>
        <begin position="130"/>
        <end position="139"/>
    </location>
</feature>
<reference evidence="3 4" key="1">
    <citation type="submission" date="2022-01" db="EMBL/GenBank/DDBJ databases">
        <authorList>
            <person name="Xiong W."/>
            <person name="Schranz E."/>
        </authorList>
    </citation>
    <scope>NUCLEOTIDE SEQUENCE [LARGE SCALE GENOMIC DNA]</scope>
</reference>
<dbReference type="EMBL" id="CAKMRJ010005634">
    <property type="protein sequence ID" value="CAH1448693.1"/>
    <property type="molecule type" value="Genomic_DNA"/>
</dbReference>
<organism evidence="3 4">
    <name type="scientific">Lactuca virosa</name>
    <dbReference type="NCBI Taxonomy" id="75947"/>
    <lineage>
        <taxon>Eukaryota</taxon>
        <taxon>Viridiplantae</taxon>
        <taxon>Streptophyta</taxon>
        <taxon>Embryophyta</taxon>
        <taxon>Tracheophyta</taxon>
        <taxon>Spermatophyta</taxon>
        <taxon>Magnoliopsida</taxon>
        <taxon>eudicotyledons</taxon>
        <taxon>Gunneridae</taxon>
        <taxon>Pentapetalae</taxon>
        <taxon>asterids</taxon>
        <taxon>campanulids</taxon>
        <taxon>Asterales</taxon>
        <taxon>Asteraceae</taxon>
        <taxon>Cichorioideae</taxon>
        <taxon>Cichorieae</taxon>
        <taxon>Lactucinae</taxon>
        <taxon>Lactuca</taxon>
    </lineage>
</organism>
<dbReference type="PANTHER" id="PTHR38926">
    <property type="entry name" value="F-BOX DOMAIN CONTAINING PROTEIN, EXPRESSED"/>
    <property type="match status" value="1"/>
</dbReference>
<accession>A0AAU9PFM5</accession>
<dbReference type="SUPFAM" id="SSF52047">
    <property type="entry name" value="RNI-like"/>
    <property type="match status" value="1"/>
</dbReference>
<proteinExistence type="predicted"/>
<protein>
    <recommendedName>
        <fullName evidence="2">F-box/LRR-repeat protein 15/At3g58940/PEG3-like LRR domain-containing protein</fullName>
    </recommendedName>
</protein>
<dbReference type="Proteomes" id="UP001157418">
    <property type="component" value="Unassembled WGS sequence"/>
</dbReference>
<dbReference type="Pfam" id="PF24758">
    <property type="entry name" value="LRR_At5g56370"/>
    <property type="match status" value="1"/>
</dbReference>
<feature type="domain" description="F-box/LRR-repeat protein 15/At3g58940/PEG3-like LRR" evidence="2">
    <location>
        <begin position="38"/>
        <end position="88"/>
    </location>
</feature>
<dbReference type="PANTHER" id="PTHR38926:SF2">
    <property type="entry name" value="F-BOX_LRR-REPEAT PROTEIN 21-RELATED"/>
    <property type="match status" value="1"/>
</dbReference>
<feature type="region of interest" description="Disordered" evidence="1">
    <location>
        <begin position="108"/>
        <end position="139"/>
    </location>
</feature>
<evidence type="ECO:0000259" key="2">
    <source>
        <dbReference type="Pfam" id="PF24758"/>
    </source>
</evidence>
<sequence>MPNTHINAEDIEVIGRNCPQLKSFKISHMRYTWTGPYLQCDDQAVAIANNMPELRHLQIYGDEMTNDGLEAILNGCPHLQSLDIYMCCRFELDRNLVKKCMERIKDFKHNSTQNSDDDSDDMYMYSSGSDVDESSEADD</sequence>